<evidence type="ECO:0000256" key="7">
    <source>
        <dbReference type="HAMAP-Rule" id="MF_01331"/>
    </source>
</evidence>
<evidence type="ECO:0000256" key="8">
    <source>
        <dbReference type="RuleBase" id="RU004005"/>
    </source>
</evidence>
<evidence type="ECO:0000256" key="2">
    <source>
        <dbReference type="ARBA" id="ARBA00022730"/>
    </source>
</evidence>
<dbReference type="NCBIfam" id="TIGR01044">
    <property type="entry name" value="rplV_bact"/>
    <property type="match status" value="1"/>
</dbReference>
<proteinExistence type="inferred from homology"/>
<evidence type="ECO:0000313" key="12">
    <source>
        <dbReference type="Proteomes" id="UP000178404"/>
    </source>
</evidence>
<keyword evidence="3 7" id="KW-0694">RNA-binding</keyword>
<dbReference type="HAMAP" id="MF_01331_B">
    <property type="entry name" value="Ribosomal_uL22_B"/>
    <property type="match status" value="1"/>
</dbReference>
<gene>
    <name evidence="7" type="primary">rplV</name>
    <name evidence="11" type="ORF">A3A90_01695</name>
</gene>
<accession>A0A1G2TV98</accession>
<dbReference type="CDD" id="cd00336">
    <property type="entry name" value="Ribosomal_L22"/>
    <property type="match status" value="1"/>
</dbReference>
<dbReference type="GO" id="GO:0019843">
    <property type="term" value="F:rRNA binding"/>
    <property type="evidence" value="ECO:0007669"/>
    <property type="project" value="UniProtKB-UniRule"/>
</dbReference>
<evidence type="ECO:0000256" key="9">
    <source>
        <dbReference type="RuleBase" id="RU004006"/>
    </source>
</evidence>
<dbReference type="AlphaFoldDB" id="A0A1G2TV98"/>
<comment type="caution">
    <text evidence="11">The sequence shown here is derived from an EMBL/GenBank/DDBJ whole genome shotgun (WGS) entry which is preliminary data.</text>
</comment>
<keyword evidence="2 7" id="KW-0699">rRNA-binding</keyword>
<comment type="function">
    <text evidence="7">The globular domain of the protein is located near the polypeptide exit tunnel on the outside of the subunit, while an extended beta-hairpin is found that lines the wall of the exit tunnel in the center of the 70S ribosome.</text>
</comment>
<dbReference type="InterPro" id="IPR036394">
    <property type="entry name" value="Ribosomal_uL22_sf"/>
</dbReference>
<reference evidence="11 12" key="1">
    <citation type="journal article" date="2016" name="Nat. Commun.">
        <title>Thousands of microbial genomes shed light on interconnected biogeochemical processes in an aquifer system.</title>
        <authorList>
            <person name="Anantharaman K."/>
            <person name="Brown C.T."/>
            <person name="Hug L.A."/>
            <person name="Sharon I."/>
            <person name="Castelle C.J."/>
            <person name="Probst A.J."/>
            <person name="Thomas B.C."/>
            <person name="Singh A."/>
            <person name="Wilkins M.J."/>
            <person name="Karaoz U."/>
            <person name="Brodie E.L."/>
            <person name="Williams K.H."/>
            <person name="Hubbard S.S."/>
            <person name="Banfield J.F."/>
        </authorList>
    </citation>
    <scope>NUCLEOTIDE SEQUENCE [LARGE SCALE GENOMIC DNA]</scope>
</reference>
<organism evidence="11 12">
    <name type="scientific">Candidatus Zambryskibacteria bacterium RIFCSPLOWO2_01_FULL_35_19</name>
    <dbReference type="NCBI Taxonomy" id="1802757"/>
    <lineage>
        <taxon>Bacteria</taxon>
        <taxon>Candidatus Zambryskiibacteriota</taxon>
    </lineage>
</organism>
<name>A0A1G2TV98_9BACT</name>
<dbReference type="InterPro" id="IPR005727">
    <property type="entry name" value="Ribosomal_uL22_bac/chlpt-type"/>
</dbReference>
<comment type="subunit">
    <text evidence="7 9">Part of the 50S ribosomal subunit.</text>
</comment>
<evidence type="ECO:0000256" key="5">
    <source>
        <dbReference type="ARBA" id="ARBA00023274"/>
    </source>
</evidence>
<dbReference type="Gene3D" id="3.90.470.10">
    <property type="entry name" value="Ribosomal protein L22/L17"/>
    <property type="match status" value="1"/>
</dbReference>
<dbReference type="EMBL" id="MHWA01000019">
    <property type="protein sequence ID" value="OHB01217.1"/>
    <property type="molecule type" value="Genomic_DNA"/>
</dbReference>
<evidence type="ECO:0000256" key="6">
    <source>
        <dbReference type="ARBA" id="ARBA00035207"/>
    </source>
</evidence>
<evidence type="ECO:0000256" key="4">
    <source>
        <dbReference type="ARBA" id="ARBA00022980"/>
    </source>
</evidence>
<dbReference type="Proteomes" id="UP000178404">
    <property type="component" value="Unassembled WGS sequence"/>
</dbReference>
<evidence type="ECO:0000313" key="11">
    <source>
        <dbReference type="EMBL" id="OHB01217.1"/>
    </source>
</evidence>
<sequence length="127" mass="14301">MNEITAQLNNYRQSPRKVRLVADSIRGKSIKEAKVRLDFITKRATGPLHKLLNSAIANAKNLGADVENLWVKAITVDGGAILYRRRPVSHGSAHPIRKRTSHITVVLQERQKLEARSTKSENKNIKK</sequence>
<comment type="function">
    <text evidence="7 10">This protein binds specifically to 23S rRNA; its binding is stimulated by other ribosomal proteins, e.g., L4, L17, and L20. It is important during the early stages of 50S assembly. It makes multiple contacts with different domains of the 23S rRNA in the assembled 50S subunit and ribosome.</text>
</comment>
<keyword evidence="5 7" id="KW-0687">Ribonucleoprotein</keyword>
<evidence type="ECO:0000256" key="1">
    <source>
        <dbReference type="ARBA" id="ARBA00009451"/>
    </source>
</evidence>
<evidence type="ECO:0000256" key="10">
    <source>
        <dbReference type="RuleBase" id="RU004008"/>
    </source>
</evidence>
<evidence type="ECO:0000256" key="3">
    <source>
        <dbReference type="ARBA" id="ARBA00022884"/>
    </source>
</evidence>
<dbReference type="SUPFAM" id="SSF54843">
    <property type="entry name" value="Ribosomal protein L22"/>
    <property type="match status" value="1"/>
</dbReference>
<protein>
    <recommendedName>
        <fullName evidence="6 7">Large ribosomal subunit protein uL22</fullName>
    </recommendedName>
</protein>
<comment type="similarity">
    <text evidence="1 7 8">Belongs to the universal ribosomal protein uL22 family.</text>
</comment>
<dbReference type="GO" id="GO:0003735">
    <property type="term" value="F:structural constituent of ribosome"/>
    <property type="evidence" value="ECO:0007669"/>
    <property type="project" value="InterPro"/>
</dbReference>
<dbReference type="PANTHER" id="PTHR13501:SF8">
    <property type="entry name" value="LARGE RIBOSOMAL SUBUNIT PROTEIN UL22M"/>
    <property type="match status" value="1"/>
</dbReference>
<dbReference type="GO" id="GO:0006412">
    <property type="term" value="P:translation"/>
    <property type="evidence" value="ECO:0007669"/>
    <property type="project" value="UniProtKB-UniRule"/>
</dbReference>
<dbReference type="Pfam" id="PF00237">
    <property type="entry name" value="Ribosomal_L22"/>
    <property type="match status" value="1"/>
</dbReference>
<dbReference type="GO" id="GO:0022625">
    <property type="term" value="C:cytosolic large ribosomal subunit"/>
    <property type="evidence" value="ECO:0007669"/>
    <property type="project" value="TreeGrafter"/>
</dbReference>
<keyword evidence="4 7" id="KW-0689">Ribosomal protein</keyword>
<dbReference type="PANTHER" id="PTHR13501">
    <property type="entry name" value="CHLOROPLAST 50S RIBOSOMAL PROTEIN L22-RELATED"/>
    <property type="match status" value="1"/>
</dbReference>
<dbReference type="InterPro" id="IPR001063">
    <property type="entry name" value="Ribosomal_uL22"/>
</dbReference>
<dbReference type="InterPro" id="IPR047867">
    <property type="entry name" value="Ribosomal_uL22_bac/org-type"/>
</dbReference>